<reference evidence="3" key="1">
    <citation type="journal article" date="2019" name="Int. J. Syst. Evol. Microbiol.">
        <title>The Global Catalogue of Microorganisms (GCM) 10K type strain sequencing project: providing services to taxonomists for standard genome sequencing and annotation.</title>
        <authorList>
            <consortium name="The Broad Institute Genomics Platform"/>
            <consortium name="The Broad Institute Genome Sequencing Center for Infectious Disease"/>
            <person name="Wu L."/>
            <person name="Ma J."/>
        </authorList>
    </citation>
    <scope>NUCLEOTIDE SEQUENCE [LARGE SCALE GENOMIC DNA]</scope>
    <source>
        <strain evidence="3">CCUG 2113</strain>
    </source>
</reference>
<evidence type="ECO:0000313" key="2">
    <source>
        <dbReference type="EMBL" id="MFC3935444.1"/>
    </source>
</evidence>
<comment type="caution">
    <text evidence="2">The sequence shown here is derived from an EMBL/GenBank/DDBJ whole genome shotgun (WGS) entry which is preliminary data.</text>
</comment>
<proteinExistence type="predicted"/>
<evidence type="ECO:0000313" key="3">
    <source>
        <dbReference type="Proteomes" id="UP001595693"/>
    </source>
</evidence>
<name>A0ABV8DAE7_9BURK</name>
<feature type="transmembrane region" description="Helical" evidence="1">
    <location>
        <begin position="202"/>
        <end position="219"/>
    </location>
</feature>
<feature type="transmembrane region" description="Helical" evidence="1">
    <location>
        <begin position="162"/>
        <end position="182"/>
    </location>
</feature>
<organism evidence="2 3">
    <name type="scientific">Acidovorax facilis</name>
    <dbReference type="NCBI Taxonomy" id="12917"/>
    <lineage>
        <taxon>Bacteria</taxon>
        <taxon>Pseudomonadati</taxon>
        <taxon>Pseudomonadota</taxon>
        <taxon>Betaproteobacteria</taxon>
        <taxon>Burkholderiales</taxon>
        <taxon>Comamonadaceae</taxon>
        <taxon>Acidovorax</taxon>
    </lineage>
</organism>
<dbReference type="RefSeq" id="WP_252635724.1">
    <property type="nucleotide sequence ID" value="NZ_JAMXAX010000055.1"/>
</dbReference>
<accession>A0ABV8DAE7</accession>
<feature type="transmembrane region" description="Helical" evidence="1">
    <location>
        <begin position="231"/>
        <end position="248"/>
    </location>
</feature>
<dbReference type="Proteomes" id="UP001595693">
    <property type="component" value="Unassembled WGS sequence"/>
</dbReference>
<dbReference type="EMBL" id="JBHSAJ010000032">
    <property type="protein sequence ID" value="MFC3935444.1"/>
    <property type="molecule type" value="Genomic_DNA"/>
</dbReference>
<keyword evidence="1" id="KW-1133">Transmembrane helix</keyword>
<gene>
    <name evidence="2" type="ORF">ACFOW3_12515</name>
</gene>
<feature type="transmembrane region" description="Helical" evidence="1">
    <location>
        <begin position="96"/>
        <end position="115"/>
    </location>
</feature>
<keyword evidence="1" id="KW-0472">Membrane</keyword>
<sequence>MIPRPPQPTPTTVSDALFDTQACLNCGAALSGPFCAQCGQKKAARMGGSTVRKEAWERFRWFEWNTLRNALRVLPQPGTTAREYVLGQRKDHPHPLTLLCLAIGFLLIVLGHTDYLRPELPSEEAQRMVALVTGYSKWSFSLGAVAAFASMWMVFRRWGYNVAELLTLALYCQAVFIALQMVNQLPLVLASSPELFRWHKAWSPWYMTALQTLMLMVALRQFLVLDWRRDGWRLLLVGALFAALKWQATQLYARAVVELVLWQMGA</sequence>
<keyword evidence="3" id="KW-1185">Reference proteome</keyword>
<keyword evidence="1" id="KW-0812">Transmembrane</keyword>
<feature type="transmembrane region" description="Helical" evidence="1">
    <location>
        <begin position="135"/>
        <end position="155"/>
    </location>
</feature>
<protein>
    <submittedName>
        <fullName evidence="2">DUF3667 domain-containing protein</fullName>
    </submittedName>
</protein>
<evidence type="ECO:0000256" key="1">
    <source>
        <dbReference type="SAM" id="Phobius"/>
    </source>
</evidence>